<feature type="transmembrane region" description="Helical" evidence="6">
    <location>
        <begin position="60"/>
        <end position="87"/>
    </location>
</feature>
<evidence type="ECO:0000259" key="7">
    <source>
        <dbReference type="Pfam" id="PF01061"/>
    </source>
</evidence>
<feature type="transmembrane region" description="Helical" evidence="6">
    <location>
        <begin position="231"/>
        <end position="250"/>
    </location>
</feature>
<dbReference type="InterPro" id="IPR051328">
    <property type="entry name" value="T7SS_ABC-Transporter"/>
</dbReference>
<keyword evidence="2 6" id="KW-0812">Transmembrane</keyword>
<dbReference type="PANTHER" id="PTHR43077">
    <property type="entry name" value="TRANSPORT PERMEASE YVFS-RELATED"/>
    <property type="match status" value="1"/>
</dbReference>
<proteinExistence type="predicted"/>
<evidence type="ECO:0000256" key="4">
    <source>
        <dbReference type="ARBA" id="ARBA00023136"/>
    </source>
</evidence>
<sequence length="259" mass="27281">MTAIQTASPWRRQLPASIRAQTLILLRNPSLIVAAIALPLVLYLVLGTSGGHQPQHGVPYAAYTLCSMGAYAGGAIMLLNFGTTLAVERGQGIDRLFRASPMRPWTYLGAKGLVAVVVSALSFVVLSLSSAAFTDAGLGAATLAELVARLLFGSLPFLAMGMALGYVAGPGSASPVATLGYLLLSMASGLFMPLSQLPHAVREAARVLPTYHYAQLAWGTLGAADEPWTTAAAWLGGYAVVFFVLAARLYRRNQARRFG</sequence>
<dbReference type="RefSeq" id="WP_398659464.1">
    <property type="nucleotide sequence ID" value="NZ_JBITDC010000013.1"/>
</dbReference>
<reference evidence="8 9" key="1">
    <citation type="submission" date="2024-10" db="EMBL/GenBank/DDBJ databases">
        <title>The Natural Products Discovery Center: Release of the First 8490 Sequenced Strains for Exploring Actinobacteria Biosynthetic Diversity.</title>
        <authorList>
            <person name="Kalkreuter E."/>
            <person name="Kautsar S.A."/>
            <person name="Yang D."/>
            <person name="Bader C.D."/>
            <person name="Teijaro C.N."/>
            <person name="Fluegel L."/>
            <person name="Davis C.M."/>
            <person name="Simpson J.R."/>
            <person name="Lauterbach L."/>
            <person name="Steele A.D."/>
            <person name="Gui C."/>
            <person name="Meng S."/>
            <person name="Li G."/>
            <person name="Viehrig K."/>
            <person name="Ye F."/>
            <person name="Su P."/>
            <person name="Kiefer A.F."/>
            <person name="Nichols A."/>
            <person name="Cepeda A.J."/>
            <person name="Yan W."/>
            <person name="Fan B."/>
            <person name="Jiang Y."/>
            <person name="Adhikari A."/>
            <person name="Zheng C.-J."/>
            <person name="Schuster L."/>
            <person name="Cowan T.M."/>
            <person name="Smanski M.J."/>
            <person name="Chevrette M.G."/>
            <person name="De Carvalho L.P.S."/>
            <person name="Shen B."/>
        </authorList>
    </citation>
    <scope>NUCLEOTIDE SEQUENCE [LARGE SCALE GENOMIC DNA]</scope>
    <source>
        <strain evidence="8 9">NPDC051599</strain>
    </source>
</reference>
<dbReference type="PIRSF" id="PIRSF006648">
    <property type="entry name" value="DrrB"/>
    <property type="match status" value="1"/>
</dbReference>
<comment type="subcellular location">
    <subcellularLocation>
        <location evidence="1">Membrane</location>
        <topology evidence="1">Multi-pass membrane protein</topology>
    </subcellularLocation>
</comment>
<feature type="transmembrane region" description="Helical" evidence="6">
    <location>
        <begin position="29"/>
        <end position="48"/>
    </location>
</feature>
<keyword evidence="9" id="KW-1185">Reference proteome</keyword>
<dbReference type="InterPro" id="IPR000412">
    <property type="entry name" value="ABC_2_transport"/>
</dbReference>
<accession>A0ABW7Y997</accession>
<dbReference type="InterPro" id="IPR013525">
    <property type="entry name" value="ABC2_TM"/>
</dbReference>
<gene>
    <name evidence="8" type="ORF">ACIA8P_30580</name>
</gene>
<dbReference type="Pfam" id="PF01061">
    <property type="entry name" value="ABC2_membrane"/>
    <property type="match status" value="1"/>
</dbReference>
<name>A0ABW7Y997_STRCE</name>
<feature type="domain" description="ABC-2 type transporter transmembrane" evidence="7">
    <location>
        <begin position="13"/>
        <end position="215"/>
    </location>
</feature>
<evidence type="ECO:0000256" key="5">
    <source>
        <dbReference type="ARBA" id="ARBA00023251"/>
    </source>
</evidence>
<feature type="transmembrane region" description="Helical" evidence="6">
    <location>
        <begin position="108"/>
        <end position="134"/>
    </location>
</feature>
<keyword evidence="3 6" id="KW-1133">Transmembrane helix</keyword>
<evidence type="ECO:0000256" key="6">
    <source>
        <dbReference type="SAM" id="Phobius"/>
    </source>
</evidence>
<dbReference type="EMBL" id="JBITDC010000013">
    <property type="protein sequence ID" value="MFI5678956.1"/>
    <property type="molecule type" value="Genomic_DNA"/>
</dbReference>
<dbReference type="Proteomes" id="UP001612415">
    <property type="component" value="Unassembled WGS sequence"/>
</dbReference>
<evidence type="ECO:0000256" key="1">
    <source>
        <dbReference type="ARBA" id="ARBA00004141"/>
    </source>
</evidence>
<keyword evidence="4 6" id="KW-0472">Membrane</keyword>
<keyword evidence="5" id="KW-0046">Antibiotic resistance</keyword>
<evidence type="ECO:0000313" key="9">
    <source>
        <dbReference type="Proteomes" id="UP001612415"/>
    </source>
</evidence>
<protein>
    <submittedName>
        <fullName evidence="8">ABC transporter permease</fullName>
    </submittedName>
</protein>
<feature type="transmembrane region" description="Helical" evidence="6">
    <location>
        <begin position="146"/>
        <end position="169"/>
    </location>
</feature>
<evidence type="ECO:0000313" key="8">
    <source>
        <dbReference type="EMBL" id="MFI5678956.1"/>
    </source>
</evidence>
<dbReference type="PANTHER" id="PTHR43077:SF11">
    <property type="entry name" value="TRANSPORT PERMEASE YVFS-RELATED"/>
    <property type="match status" value="1"/>
</dbReference>
<comment type="caution">
    <text evidence="8">The sequence shown here is derived from an EMBL/GenBank/DDBJ whole genome shotgun (WGS) entry which is preliminary data.</text>
</comment>
<organism evidence="8 9">
    <name type="scientific">Streptomyces cellulosae</name>
    <dbReference type="NCBI Taxonomy" id="1968"/>
    <lineage>
        <taxon>Bacteria</taxon>
        <taxon>Bacillati</taxon>
        <taxon>Actinomycetota</taxon>
        <taxon>Actinomycetes</taxon>
        <taxon>Kitasatosporales</taxon>
        <taxon>Streptomycetaceae</taxon>
        <taxon>Streptomyces</taxon>
    </lineage>
</organism>
<evidence type="ECO:0000256" key="3">
    <source>
        <dbReference type="ARBA" id="ARBA00022989"/>
    </source>
</evidence>
<evidence type="ECO:0000256" key="2">
    <source>
        <dbReference type="ARBA" id="ARBA00022692"/>
    </source>
</evidence>
<feature type="transmembrane region" description="Helical" evidence="6">
    <location>
        <begin position="176"/>
        <end position="194"/>
    </location>
</feature>